<dbReference type="GO" id="GO:0046677">
    <property type="term" value="P:response to antibiotic"/>
    <property type="evidence" value="ECO:0007669"/>
    <property type="project" value="UniProtKB-UniRule"/>
</dbReference>
<evidence type="ECO:0000256" key="6">
    <source>
        <dbReference type="RuleBase" id="RU361140"/>
    </source>
</evidence>
<dbReference type="EMBL" id="FNIT01000013">
    <property type="protein sequence ID" value="SDO77773.1"/>
    <property type="molecule type" value="Genomic_DNA"/>
</dbReference>
<evidence type="ECO:0000256" key="1">
    <source>
        <dbReference type="ARBA" id="ARBA00001526"/>
    </source>
</evidence>
<evidence type="ECO:0000256" key="2">
    <source>
        <dbReference type="ARBA" id="ARBA00009009"/>
    </source>
</evidence>
<evidence type="ECO:0000313" key="9">
    <source>
        <dbReference type="Proteomes" id="UP000198793"/>
    </source>
</evidence>
<dbReference type="InterPro" id="IPR023650">
    <property type="entry name" value="Beta-lactam_class-A_AS"/>
</dbReference>
<keyword evidence="4 6" id="KW-0378">Hydrolase</keyword>
<accession>A0A1H0MBJ1</accession>
<dbReference type="Gene3D" id="3.40.710.10">
    <property type="entry name" value="DD-peptidase/beta-lactamase superfamily"/>
    <property type="match status" value="1"/>
</dbReference>
<evidence type="ECO:0000256" key="4">
    <source>
        <dbReference type="ARBA" id="ARBA00022801"/>
    </source>
</evidence>
<evidence type="ECO:0000259" key="7">
    <source>
        <dbReference type="Pfam" id="PF13354"/>
    </source>
</evidence>
<dbReference type="InterPro" id="IPR045155">
    <property type="entry name" value="Beta-lactam_cat"/>
</dbReference>
<dbReference type="RefSeq" id="WP_090676661.1">
    <property type="nucleotide sequence ID" value="NZ_FNIT01000013.1"/>
</dbReference>
<dbReference type="SUPFAM" id="SSF56601">
    <property type="entry name" value="beta-lactamase/transpeptidase-like"/>
    <property type="match status" value="1"/>
</dbReference>
<feature type="domain" description="Beta-lactamase class A catalytic" evidence="7">
    <location>
        <begin position="46"/>
        <end position="263"/>
    </location>
</feature>
<gene>
    <name evidence="8" type="ORF">SAMN05192530_11324</name>
</gene>
<sequence>MLILDRRRFATLAGGFALLASRSARADDRLDDVIRREESAIGARLGVAIHDTHDDVWWRHRADERFPMCSTFKVLAGAATLKRVERGEEDLTRRISIAPDDIVTYSPVTEKRVGENTMIMAEVLQAALTMSDNTAANILIDTLGGPQSVTAFIRAIGDNTTRLDRRETELNEATPGDPRDTTTPEAMTRSLESLLLGNALQPTTRLMLEGWMVANTTGGAKLRAGLPASWRVGDRTGGGAYGTMGDVAVIWPIDRKPVVASVYITETEASFDRRNEAIAAIGKALAGELGR</sequence>
<dbReference type="EC" id="3.5.2.6" evidence="3 6"/>
<evidence type="ECO:0000313" key="8">
    <source>
        <dbReference type="EMBL" id="SDO77773.1"/>
    </source>
</evidence>
<dbReference type="PANTHER" id="PTHR35333">
    <property type="entry name" value="BETA-LACTAMASE"/>
    <property type="match status" value="1"/>
</dbReference>
<protein>
    <recommendedName>
        <fullName evidence="3 6">Beta-lactamase</fullName>
        <ecNumber evidence="3 6">3.5.2.6</ecNumber>
    </recommendedName>
</protein>
<dbReference type="Proteomes" id="UP000198793">
    <property type="component" value="Unassembled WGS sequence"/>
</dbReference>
<comment type="catalytic activity">
    <reaction evidence="1 6">
        <text>a beta-lactam + H2O = a substituted beta-amino acid</text>
        <dbReference type="Rhea" id="RHEA:20401"/>
        <dbReference type="ChEBI" id="CHEBI:15377"/>
        <dbReference type="ChEBI" id="CHEBI:35627"/>
        <dbReference type="ChEBI" id="CHEBI:140347"/>
        <dbReference type="EC" id="3.5.2.6"/>
    </reaction>
</comment>
<keyword evidence="9" id="KW-1185">Reference proteome</keyword>
<name>A0A1H0MBJ1_9HYPH</name>
<dbReference type="NCBIfam" id="NF033103">
    <property type="entry name" value="bla_class_A"/>
    <property type="match status" value="1"/>
</dbReference>
<evidence type="ECO:0000256" key="3">
    <source>
        <dbReference type="ARBA" id="ARBA00012865"/>
    </source>
</evidence>
<proteinExistence type="inferred from homology"/>
<dbReference type="PROSITE" id="PS00146">
    <property type="entry name" value="BETA_LACTAMASE_A"/>
    <property type="match status" value="1"/>
</dbReference>
<reference evidence="8 9" key="1">
    <citation type="submission" date="2016-10" db="EMBL/GenBank/DDBJ databases">
        <authorList>
            <person name="de Groot N.N."/>
        </authorList>
    </citation>
    <scope>NUCLEOTIDE SEQUENCE [LARGE SCALE GENOMIC DNA]</scope>
    <source>
        <strain evidence="9">L7-484,KACC 16230,DSM 25025</strain>
    </source>
</reference>
<dbReference type="PRINTS" id="PR00118">
    <property type="entry name" value="BLACTAMASEA"/>
</dbReference>
<dbReference type="OrthoDB" id="9784149at2"/>
<dbReference type="InterPro" id="IPR012338">
    <property type="entry name" value="Beta-lactam/transpept-like"/>
</dbReference>
<dbReference type="Pfam" id="PF13354">
    <property type="entry name" value="Beta-lactamase2"/>
    <property type="match status" value="1"/>
</dbReference>
<dbReference type="GO" id="GO:0008800">
    <property type="term" value="F:beta-lactamase activity"/>
    <property type="evidence" value="ECO:0007669"/>
    <property type="project" value="UniProtKB-UniRule"/>
</dbReference>
<dbReference type="PANTHER" id="PTHR35333:SF3">
    <property type="entry name" value="BETA-LACTAMASE-TYPE TRANSPEPTIDASE FOLD CONTAINING PROTEIN"/>
    <property type="match status" value="1"/>
</dbReference>
<dbReference type="InterPro" id="IPR000871">
    <property type="entry name" value="Beta-lactam_class-A"/>
</dbReference>
<evidence type="ECO:0000256" key="5">
    <source>
        <dbReference type="ARBA" id="ARBA00023251"/>
    </source>
</evidence>
<comment type="similarity">
    <text evidence="2 6">Belongs to the class-A beta-lactamase family.</text>
</comment>
<keyword evidence="5 6" id="KW-0046">Antibiotic resistance</keyword>
<dbReference type="STRING" id="1166073.SAMN05192530_11324"/>
<dbReference type="AlphaFoldDB" id="A0A1H0MBJ1"/>
<dbReference type="GO" id="GO:0030655">
    <property type="term" value="P:beta-lactam antibiotic catabolic process"/>
    <property type="evidence" value="ECO:0007669"/>
    <property type="project" value="InterPro"/>
</dbReference>
<organism evidence="8 9">
    <name type="scientific">Aureimonas jatrophae</name>
    <dbReference type="NCBI Taxonomy" id="1166073"/>
    <lineage>
        <taxon>Bacteria</taxon>
        <taxon>Pseudomonadati</taxon>
        <taxon>Pseudomonadota</taxon>
        <taxon>Alphaproteobacteria</taxon>
        <taxon>Hyphomicrobiales</taxon>
        <taxon>Aurantimonadaceae</taxon>
        <taxon>Aureimonas</taxon>
    </lineage>
</organism>